<gene>
    <name evidence="2" type="ORF">GCM10025881_01300</name>
</gene>
<organism evidence="2 3">
    <name type="scientific">Pseudolysinimonas kribbensis</name>
    <dbReference type="NCBI Taxonomy" id="433641"/>
    <lineage>
        <taxon>Bacteria</taxon>
        <taxon>Bacillati</taxon>
        <taxon>Actinomycetota</taxon>
        <taxon>Actinomycetes</taxon>
        <taxon>Micrococcales</taxon>
        <taxon>Microbacteriaceae</taxon>
        <taxon>Pseudolysinimonas</taxon>
    </lineage>
</organism>
<reference evidence="3" key="1">
    <citation type="journal article" date="2019" name="Int. J. Syst. Evol. Microbiol.">
        <title>The Global Catalogue of Microorganisms (GCM) 10K type strain sequencing project: providing services to taxonomists for standard genome sequencing and annotation.</title>
        <authorList>
            <consortium name="The Broad Institute Genomics Platform"/>
            <consortium name="The Broad Institute Genome Sequencing Center for Infectious Disease"/>
            <person name="Wu L."/>
            <person name="Ma J."/>
        </authorList>
    </citation>
    <scope>NUCLEOTIDE SEQUENCE [LARGE SCALE GENOMIC DNA]</scope>
    <source>
        <strain evidence="3">NBRC 108894</strain>
    </source>
</reference>
<evidence type="ECO:0008006" key="4">
    <source>
        <dbReference type="Google" id="ProtNLM"/>
    </source>
</evidence>
<evidence type="ECO:0000256" key="1">
    <source>
        <dbReference type="SAM" id="Phobius"/>
    </source>
</evidence>
<dbReference type="Proteomes" id="UP001157034">
    <property type="component" value="Unassembled WGS sequence"/>
</dbReference>
<keyword evidence="3" id="KW-1185">Reference proteome</keyword>
<evidence type="ECO:0000313" key="3">
    <source>
        <dbReference type="Proteomes" id="UP001157034"/>
    </source>
</evidence>
<feature type="transmembrane region" description="Helical" evidence="1">
    <location>
        <begin position="103"/>
        <end position="124"/>
    </location>
</feature>
<evidence type="ECO:0000313" key="2">
    <source>
        <dbReference type="EMBL" id="GMA93306.1"/>
    </source>
</evidence>
<keyword evidence="1" id="KW-0812">Transmembrane</keyword>
<dbReference type="EMBL" id="BSVB01000001">
    <property type="protein sequence ID" value="GMA93306.1"/>
    <property type="molecule type" value="Genomic_DNA"/>
</dbReference>
<comment type="caution">
    <text evidence="2">The sequence shown here is derived from an EMBL/GenBank/DDBJ whole genome shotgun (WGS) entry which is preliminary data.</text>
</comment>
<proteinExistence type="predicted"/>
<name>A0ABQ6K3H0_9MICO</name>
<keyword evidence="1" id="KW-1133">Transmembrane helix</keyword>
<dbReference type="RefSeq" id="WP_284252041.1">
    <property type="nucleotide sequence ID" value="NZ_BAAAQO010000004.1"/>
</dbReference>
<keyword evidence="1" id="KW-0472">Membrane</keyword>
<sequence>MTAFASRAPGHSRRPSAEPWVLRWARWYTRDLDQQVRQDRLDELTSDLWEQRSAARRRGASGVGAAMIGRAARGAPGDLAWRHDELRADPALRGIVRGWTRSGLLAATYLIAAMTLIFAALVWARVLSAAAHHLYLPSATTLTSLGVAVGA</sequence>
<protein>
    <recommendedName>
        <fullName evidence="4">DUF2868 domain-containing protein</fullName>
    </recommendedName>
</protein>
<accession>A0ABQ6K3H0</accession>